<evidence type="ECO:0000259" key="4">
    <source>
        <dbReference type="PROSITE" id="PS50987"/>
    </source>
</evidence>
<dbReference type="Pfam" id="PF12840">
    <property type="entry name" value="HTH_20"/>
    <property type="match status" value="1"/>
</dbReference>
<dbReference type="InterPro" id="IPR036388">
    <property type="entry name" value="WH-like_DNA-bd_sf"/>
</dbReference>
<dbReference type="AlphaFoldDB" id="A0A512BUQ0"/>
<dbReference type="Proteomes" id="UP000321085">
    <property type="component" value="Unassembled WGS sequence"/>
</dbReference>
<sequence length="143" mass="15314">MLTPEPAFGRGTVIGLSLKIHISGNMDKTESIMALAALAQPTRLDIFRLLVGGEPLGFPAGELARRLTVPQNTLSGHLGILSRAGLVTSQRLSRSIVYRANVERLQATILFLLKDCCGGSTEICAPLIADLTPCRTQKAHAHD</sequence>
<evidence type="ECO:0000256" key="3">
    <source>
        <dbReference type="ARBA" id="ARBA00023163"/>
    </source>
</evidence>
<feature type="domain" description="HTH arsR-type" evidence="4">
    <location>
        <begin position="23"/>
        <end position="120"/>
    </location>
</feature>
<keyword evidence="1" id="KW-0805">Transcription regulation</keyword>
<dbReference type="InterPro" id="IPR036390">
    <property type="entry name" value="WH_DNA-bd_sf"/>
</dbReference>
<dbReference type="PRINTS" id="PR00778">
    <property type="entry name" value="HTHARSR"/>
</dbReference>
<dbReference type="PROSITE" id="PS50987">
    <property type="entry name" value="HTH_ARSR_2"/>
    <property type="match status" value="1"/>
</dbReference>
<evidence type="ECO:0000256" key="2">
    <source>
        <dbReference type="ARBA" id="ARBA00023125"/>
    </source>
</evidence>
<dbReference type="SUPFAM" id="SSF46785">
    <property type="entry name" value="Winged helix' DNA-binding domain"/>
    <property type="match status" value="1"/>
</dbReference>
<comment type="caution">
    <text evidence="5">The sequence shown here is derived from an EMBL/GenBank/DDBJ whole genome shotgun (WGS) entry which is preliminary data.</text>
</comment>
<reference evidence="5 6" key="1">
    <citation type="submission" date="2019-07" db="EMBL/GenBank/DDBJ databases">
        <title>Whole genome shotgun sequence of Microvirga aerophila NBRC 106136.</title>
        <authorList>
            <person name="Hosoyama A."/>
            <person name="Uohara A."/>
            <person name="Ohji S."/>
            <person name="Ichikawa N."/>
        </authorList>
    </citation>
    <scope>NUCLEOTIDE SEQUENCE [LARGE SCALE GENOMIC DNA]</scope>
    <source>
        <strain evidence="5 6">NBRC 106136</strain>
    </source>
</reference>
<proteinExistence type="predicted"/>
<evidence type="ECO:0000313" key="6">
    <source>
        <dbReference type="Proteomes" id="UP000321085"/>
    </source>
</evidence>
<evidence type="ECO:0000313" key="5">
    <source>
        <dbReference type="EMBL" id="GEO15635.1"/>
    </source>
</evidence>
<dbReference type="Gene3D" id="1.10.10.10">
    <property type="entry name" value="Winged helix-like DNA-binding domain superfamily/Winged helix DNA-binding domain"/>
    <property type="match status" value="1"/>
</dbReference>
<name>A0A512BUQ0_9HYPH</name>
<dbReference type="GO" id="GO:0003700">
    <property type="term" value="F:DNA-binding transcription factor activity"/>
    <property type="evidence" value="ECO:0007669"/>
    <property type="project" value="InterPro"/>
</dbReference>
<keyword evidence="6" id="KW-1185">Reference proteome</keyword>
<organism evidence="5 6">
    <name type="scientific">Microvirga aerophila</name>
    <dbReference type="NCBI Taxonomy" id="670291"/>
    <lineage>
        <taxon>Bacteria</taxon>
        <taxon>Pseudomonadati</taxon>
        <taxon>Pseudomonadota</taxon>
        <taxon>Alphaproteobacteria</taxon>
        <taxon>Hyphomicrobiales</taxon>
        <taxon>Methylobacteriaceae</taxon>
        <taxon>Microvirga</taxon>
    </lineage>
</organism>
<keyword evidence="3" id="KW-0804">Transcription</keyword>
<dbReference type="PANTHER" id="PTHR43132:SF2">
    <property type="entry name" value="ARSENICAL RESISTANCE OPERON REPRESSOR ARSR-RELATED"/>
    <property type="match status" value="1"/>
</dbReference>
<dbReference type="InterPro" id="IPR051011">
    <property type="entry name" value="Metal_resp_trans_reg"/>
</dbReference>
<dbReference type="NCBIfam" id="NF033788">
    <property type="entry name" value="HTH_metalloreg"/>
    <property type="match status" value="1"/>
</dbReference>
<dbReference type="InterPro" id="IPR001845">
    <property type="entry name" value="HTH_ArsR_DNA-bd_dom"/>
</dbReference>
<keyword evidence="2" id="KW-0238">DNA-binding</keyword>
<dbReference type="EMBL" id="BJYU01000045">
    <property type="protein sequence ID" value="GEO15635.1"/>
    <property type="molecule type" value="Genomic_DNA"/>
</dbReference>
<dbReference type="PANTHER" id="PTHR43132">
    <property type="entry name" value="ARSENICAL RESISTANCE OPERON REPRESSOR ARSR-RELATED"/>
    <property type="match status" value="1"/>
</dbReference>
<dbReference type="SMART" id="SM00418">
    <property type="entry name" value="HTH_ARSR"/>
    <property type="match status" value="1"/>
</dbReference>
<evidence type="ECO:0000256" key="1">
    <source>
        <dbReference type="ARBA" id="ARBA00023015"/>
    </source>
</evidence>
<protein>
    <submittedName>
        <fullName evidence="5">Transcriptional regulator</fullName>
    </submittedName>
</protein>
<dbReference type="InterPro" id="IPR011991">
    <property type="entry name" value="ArsR-like_HTH"/>
</dbReference>
<dbReference type="GO" id="GO:0003677">
    <property type="term" value="F:DNA binding"/>
    <property type="evidence" value="ECO:0007669"/>
    <property type="project" value="UniProtKB-KW"/>
</dbReference>
<gene>
    <name evidence="5" type="ORF">MAE02_33310</name>
</gene>
<dbReference type="CDD" id="cd00090">
    <property type="entry name" value="HTH_ARSR"/>
    <property type="match status" value="1"/>
</dbReference>
<accession>A0A512BUQ0</accession>